<feature type="transmembrane region" description="Helical" evidence="1">
    <location>
        <begin position="334"/>
        <end position="356"/>
    </location>
</feature>
<gene>
    <name evidence="2" type="ORF">ALTATR162_LOCUS11845</name>
</gene>
<dbReference type="Proteomes" id="UP000676310">
    <property type="component" value="Unassembled WGS sequence"/>
</dbReference>
<comment type="caution">
    <text evidence="2">The sequence shown here is derived from an EMBL/GenBank/DDBJ whole genome shotgun (WGS) entry which is preliminary data.</text>
</comment>
<keyword evidence="1" id="KW-0812">Transmembrane</keyword>
<dbReference type="RefSeq" id="XP_043175422.1">
    <property type="nucleotide sequence ID" value="XM_043319487.1"/>
</dbReference>
<protein>
    <submittedName>
        <fullName evidence="2">Uncharacterized protein</fullName>
    </submittedName>
</protein>
<evidence type="ECO:0000313" key="3">
    <source>
        <dbReference type="Proteomes" id="UP000676310"/>
    </source>
</evidence>
<dbReference type="AlphaFoldDB" id="A0A8J2NBW5"/>
<accession>A0A8J2NBW5</accession>
<feature type="transmembrane region" description="Helical" evidence="1">
    <location>
        <begin position="289"/>
        <end position="314"/>
    </location>
</feature>
<name>A0A8J2NBW5_9PLEO</name>
<feature type="transmembrane region" description="Helical" evidence="1">
    <location>
        <begin position="126"/>
        <end position="148"/>
    </location>
</feature>
<sequence length="374" mass="41681">MAPSIARVSRPNNNALLALMAVLAGIGFYTMRITTAQNDVPVGFLDAAASGTLPNGVLLKKHYTGFRILDEGLSFLVAAFLYGPTQWNEPFYWQQLHFLLQLTAVIAVNNVEACRERNQSSWLKYVSIWAFVYQNVGGACIVTIWWLVLHRVSGPKSYFQSGRTVPLRYARVILPGILLLYVVPTVALFVPGQSLNTMQNLIAFWQFAPIFANIPLWIAFFSGSSTAVTAKNKNADVRSLKILYAFVFAVCVVAHWYTIRGISLSDNPDVTYARVFIPSTYTWKKGIDWGLLFIFQWDWIIIGSMCIIPSWVAVCDVQRMRNGEATLENIFESFLVVIAVTVMGGPGAALAAVWFWREGKMAEIEGASGVKKVQ</sequence>
<keyword evidence="1" id="KW-0472">Membrane</keyword>
<proteinExistence type="predicted"/>
<evidence type="ECO:0000313" key="2">
    <source>
        <dbReference type="EMBL" id="CAG5188004.1"/>
    </source>
</evidence>
<evidence type="ECO:0000256" key="1">
    <source>
        <dbReference type="SAM" id="Phobius"/>
    </source>
</evidence>
<reference evidence="2" key="1">
    <citation type="submission" date="2021-05" db="EMBL/GenBank/DDBJ databases">
        <authorList>
            <person name="Stam R."/>
        </authorList>
    </citation>
    <scope>NUCLEOTIDE SEQUENCE</scope>
    <source>
        <strain evidence="2">CS162</strain>
    </source>
</reference>
<feature type="transmembrane region" description="Helical" evidence="1">
    <location>
        <begin position="202"/>
        <end position="221"/>
    </location>
</feature>
<dbReference type="EMBL" id="CAJRGZ010000032">
    <property type="protein sequence ID" value="CAG5188004.1"/>
    <property type="molecule type" value="Genomic_DNA"/>
</dbReference>
<keyword evidence="1" id="KW-1133">Transmembrane helix</keyword>
<dbReference type="GeneID" id="67012162"/>
<keyword evidence="3" id="KW-1185">Reference proteome</keyword>
<feature type="transmembrane region" description="Helical" evidence="1">
    <location>
        <begin position="242"/>
        <end position="259"/>
    </location>
</feature>
<feature type="transmembrane region" description="Helical" evidence="1">
    <location>
        <begin position="12"/>
        <end position="31"/>
    </location>
</feature>
<dbReference type="OrthoDB" id="10029326at2759"/>
<organism evidence="2 3">
    <name type="scientific">Alternaria atra</name>
    <dbReference type="NCBI Taxonomy" id="119953"/>
    <lineage>
        <taxon>Eukaryota</taxon>
        <taxon>Fungi</taxon>
        <taxon>Dikarya</taxon>
        <taxon>Ascomycota</taxon>
        <taxon>Pezizomycotina</taxon>
        <taxon>Dothideomycetes</taxon>
        <taxon>Pleosporomycetidae</taxon>
        <taxon>Pleosporales</taxon>
        <taxon>Pleosporineae</taxon>
        <taxon>Pleosporaceae</taxon>
        <taxon>Alternaria</taxon>
        <taxon>Alternaria sect. Ulocladioides</taxon>
    </lineage>
</organism>
<feature type="transmembrane region" description="Helical" evidence="1">
    <location>
        <begin position="169"/>
        <end position="190"/>
    </location>
</feature>